<dbReference type="InterPro" id="IPR012337">
    <property type="entry name" value="RNaseH-like_sf"/>
</dbReference>
<dbReference type="Gene3D" id="3.30.420.10">
    <property type="entry name" value="Ribonuclease H-like superfamily/Ribonuclease H"/>
    <property type="match status" value="1"/>
</dbReference>
<dbReference type="SUPFAM" id="SSF53098">
    <property type="entry name" value="Ribonuclease H-like"/>
    <property type="match status" value="1"/>
</dbReference>
<reference evidence="2 3" key="1">
    <citation type="journal article" date="2024" name="Plant J.">
        <title>Genome sequences and population genomics reveal climatic adaptation and genomic divergence between two closely related sweetgum species.</title>
        <authorList>
            <person name="Xu W.Q."/>
            <person name="Ren C.Q."/>
            <person name="Zhang X.Y."/>
            <person name="Comes H.P."/>
            <person name="Liu X.H."/>
            <person name="Li Y.G."/>
            <person name="Kettle C.J."/>
            <person name="Jalonen R."/>
            <person name="Gaisberger H."/>
            <person name="Ma Y.Z."/>
            <person name="Qiu Y.X."/>
        </authorList>
    </citation>
    <scope>NUCLEOTIDE SEQUENCE [LARGE SCALE GENOMIC DNA]</scope>
    <source>
        <strain evidence="2">Hangzhou</strain>
    </source>
</reference>
<dbReference type="EMBL" id="JBBPBK010000002">
    <property type="protein sequence ID" value="KAK9290017.1"/>
    <property type="molecule type" value="Genomic_DNA"/>
</dbReference>
<evidence type="ECO:0000259" key="1">
    <source>
        <dbReference type="Pfam" id="PF13456"/>
    </source>
</evidence>
<sequence>MAQIMMVMWIIWNNRNGFLFEGDKLTPQQLMERATILLQEYVKAQNVLKSGGVKNSARWKPQTVGIYKVNFDGALFANKKSVGLGVEVRDVEGQPIAAASKQMDGVFPPTQVEAMAMHFAMDFVADLGLKVVIMEGDNLDVVNSINSGENDHSLVGLIIEDIQCKVNLFESVVFSHIGRIGNSMAHGLC</sequence>
<dbReference type="Pfam" id="PF13456">
    <property type="entry name" value="RVT_3"/>
    <property type="match status" value="1"/>
</dbReference>
<proteinExistence type="predicted"/>
<evidence type="ECO:0000313" key="3">
    <source>
        <dbReference type="Proteomes" id="UP001415857"/>
    </source>
</evidence>
<dbReference type="InterPro" id="IPR002156">
    <property type="entry name" value="RNaseH_domain"/>
</dbReference>
<dbReference type="InterPro" id="IPR044730">
    <property type="entry name" value="RNase_H-like_dom_plant"/>
</dbReference>
<dbReference type="InterPro" id="IPR036397">
    <property type="entry name" value="RNaseH_sf"/>
</dbReference>
<dbReference type="GO" id="GO:0003676">
    <property type="term" value="F:nucleic acid binding"/>
    <property type="evidence" value="ECO:0007669"/>
    <property type="project" value="InterPro"/>
</dbReference>
<dbReference type="CDD" id="cd06222">
    <property type="entry name" value="RNase_H_like"/>
    <property type="match status" value="1"/>
</dbReference>
<keyword evidence="3" id="KW-1185">Reference proteome</keyword>
<dbReference type="PANTHER" id="PTHR47074">
    <property type="entry name" value="BNAC02G40300D PROTEIN"/>
    <property type="match status" value="1"/>
</dbReference>
<evidence type="ECO:0000313" key="2">
    <source>
        <dbReference type="EMBL" id="KAK9290017.1"/>
    </source>
</evidence>
<gene>
    <name evidence="2" type="ORF">L1049_008180</name>
</gene>
<protein>
    <recommendedName>
        <fullName evidence="1">RNase H type-1 domain-containing protein</fullName>
    </recommendedName>
</protein>
<dbReference type="PANTHER" id="PTHR47074:SF48">
    <property type="entry name" value="POLYNUCLEOTIDYL TRANSFERASE, RIBONUCLEASE H-LIKE SUPERFAMILY PROTEIN"/>
    <property type="match status" value="1"/>
</dbReference>
<dbReference type="Proteomes" id="UP001415857">
    <property type="component" value="Unassembled WGS sequence"/>
</dbReference>
<comment type="caution">
    <text evidence="2">The sequence shown here is derived from an EMBL/GenBank/DDBJ whole genome shotgun (WGS) entry which is preliminary data.</text>
</comment>
<dbReference type="AlphaFoldDB" id="A0AAP0X5B3"/>
<organism evidence="2 3">
    <name type="scientific">Liquidambar formosana</name>
    <name type="common">Formosan gum</name>
    <dbReference type="NCBI Taxonomy" id="63359"/>
    <lineage>
        <taxon>Eukaryota</taxon>
        <taxon>Viridiplantae</taxon>
        <taxon>Streptophyta</taxon>
        <taxon>Embryophyta</taxon>
        <taxon>Tracheophyta</taxon>
        <taxon>Spermatophyta</taxon>
        <taxon>Magnoliopsida</taxon>
        <taxon>eudicotyledons</taxon>
        <taxon>Gunneridae</taxon>
        <taxon>Pentapetalae</taxon>
        <taxon>Saxifragales</taxon>
        <taxon>Altingiaceae</taxon>
        <taxon>Liquidambar</taxon>
    </lineage>
</organism>
<dbReference type="InterPro" id="IPR052929">
    <property type="entry name" value="RNase_H-like_EbsB-rel"/>
</dbReference>
<dbReference type="GO" id="GO:0004523">
    <property type="term" value="F:RNA-DNA hybrid ribonuclease activity"/>
    <property type="evidence" value="ECO:0007669"/>
    <property type="project" value="InterPro"/>
</dbReference>
<feature type="domain" description="RNase H type-1" evidence="1">
    <location>
        <begin position="70"/>
        <end position="188"/>
    </location>
</feature>
<accession>A0AAP0X5B3</accession>
<name>A0AAP0X5B3_LIQFO</name>